<dbReference type="STRING" id="340177.Cag_0859"/>
<dbReference type="GO" id="GO:0004736">
    <property type="term" value="F:pyruvate carboxylase activity"/>
    <property type="evidence" value="ECO:0007669"/>
    <property type="project" value="TreeGrafter"/>
</dbReference>
<evidence type="ECO:0000313" key="4">
    <source>
        <dbReference type="EMBL" id="ABB28124.1"/>
    </source>
</evidence>
<dbReference type="PROSITE" id="PS50968">
    <property type="entry name" value="BIOTINYL_LIPOYL"/>
    <property type="match status" value="1"/>
</dbReference>
<accession>Q3ASA1</accession>
<reference evidence="4" key="1">
    <citation type="submission" date="2005-08" db="EMBL/GenBank/DDBJ databases">
        <title>Complete sequence of Chlorobium chlorochromatii CaD3.</title>
        <authorList>
            <person name="Copeland A."/>
            <person name="Lucas S."/>
            <person name="Lapidus A."/>
            <person name="Barry K."/>
            <person name="Detter J.C."/>
            <person name="Glavina T."/>
            <person name="Hammon N."/>
            <person name="Israni S."/>
            <person name="Pitluck S."/>
            <person name="Bryant D."/>
            <person name="Schmutz J."/>
            <person name="Larimer F."/>
            <person name="Land M."/>
            <person name="Kyrpides N."/>
            <person name="Ivanova N."/>
            <person name="Richardson P."/>
        </authorList>
    </citation>
    <scope>NUCLEOTIDE SEQUENCE [LARGE SCALE GENOMIC DNA]</scope>
    <source>
        <strain evidence="4">CaD3</strain>
    </source>
</reference>
<evidence type="ECO:0000259" key="3">
    <source>
        <dbReference type="PROSITE" id="PS50991"/>
    </source>
</evidence>
<gene>
    <name evidence="4" type="ordered locus">Cag_0859</name>
</gene>
<dbReference type="HOGENOM" id="CLU_000395_4_3_10"/>
<organism evidence="4">
    <name type="scientific">Chlorobium chlorochromatii (strain CaD3)</name>
    <dbReference type="NCBI Taxonomy" id="340177"/>
    <lineage>
        <taxon>Bacteria</taxon>
        <taxon>Pseudomonadati</taxon>
        <taxon>Chlorobiota</taxon>
        <taxon>Chlorobiia</taxon>
        <taxon>Chlorobiales</taxon>
        <taxon>Chlorobiaceae</taxon>
        <taxon>Chlorobium/Pelodictyon group</taxon>
        <taxon>Chlorobium</taxon>
    </lineage>
</organism>
<dbReference type="GO" id="GO:0006094">
    <property type="term" value="P:gluconeogenesis"/>
    <property type="evidence" value="ECO:0007669"/>
    <property type="project" value="TreeGrafter"/>
</dbReference>
<dbReference type="GO" id="GO:0005737">
    <property type="term" value="C:cytoplasm"/>
    <property type="evidence" value="ECO:0007669"/>
    <property type="project" value="TreeGrafter"/>
</dbReference>
<dbReference type="SUPFAM" id="SSF51569">
    <property type="entry name" value="Aldolase"/>
    <property type="match status" value="1"/>
</dbReference>
<dbReference type="PROSITE" id="PS00188">
    <property type="entry name" value="BIOTIN"/>
    <property type="match status" value="1"/>
</dbReference>
<dbReference type="Pfam" id="PF02436">
    <property type="entry name" value="PYC_OADA"/>
    <property type="match status" value="1"/>
</dbReference>
<feature type="domain" description="Lipoyl-binding" evidence="2">
    <location>
        <begin position="572"/>
        <end position="650"/>
    </location>
</feature>
<dbReference type="PANTHER" id="PTHR43778:SF2">
    <property type="entry name" value="PYRUVATE CARBOXYLASE, MITOCHONDRIAL"/>
    <property type="match status" value="1"/>
</dbReference>
<dbReference type="InterPro" id="IPR013785">
    <property type="entry name" value="Aldolase_TIM"/>
</dbReference>
<protein>
    <submittedName>
        <fullName evidence="4">Oxaloacetate decarboxylase, alpha subunit</fullName>
    </submittedName>
</protein>
<dbReference type="InterPro" id="IPR000891">
    <property type="entry name" value="PYR_CT"/>
</dbReference>
<evidence type="ECO:0000256" key="1">
    <source>
        <dbReference type="ARBA" id="ARBA00023267"/>
    </source>
</evidence>
<dbReference type="SUPFAM" id="SSF89000">
    <property type="entry name" value="post-HMGL domain-like"/>
    <property type="match status" value="1"/>
</dbReference>
<dbReference type="OrthoDB" id="9807469at2"/>
<proteinExistence type="predicted"/>
<sequence length="650" mass="70513">MKKIRFMDVSFRDGFQSCYGARVRTEDFLPVLEAAVAAGTDNFEIGGGARFQSLYFYCEEDAFEMMDRAREVVGPDINLQTLSRGANVVGLISQSRDIIDLHARLFKKHGISTIRNFDALMDVRNLAYSGQCIHNAGLKHQVVIALMGLAPGLKETYCHTPQFYLDKLQEILDTGIPFDSVAFKDASGTTTPATVYETVKGARKMLPSETVIEFHTHDTAGMGVACNFAAIEAGADIIDLSMAPVSGGTAEVDILTMWQRLRGTDYTLDIDQEKYLEVESFFTEQMYKYYMPPEAIAVNPIITFSPMPGGALTANTQMMRDNNTLHLFPEVINNMREVVAKGGFGASVTPVSQFYFQQAFANTVQGAWKKITDGYGKMVLGYFGHTPSEPDEEVVRIASEQLGLPPTKEDVHDINDRNPELGVAYNRALLEKEGLPTTEENIFIAATCGVKGIDFLKGNCSNGIRYKADVDLEIKAKPKEEVVAAYHEAHKHDVHQTEVNHRLTELFSKTAPAAAAPVAPATSAAKVISMAGSFSIFVDGTPYSVTFAEGSSINPQHVAPATPMVPMAQAAPVAAPSPPVGTPVPAVMPGNIFKLDVKVGDEVREGDEVAVLEAMKMENPVKAPCSGKVLSIAVAKGDTVGMGQPIMYIG</sequence>
<dbReference type="InterPro" id="IPR001882">
    <property type="entry name" value="Biotin_BS"/>
</dbReference>
<evidence type="ECO:0000259" key="2">
    <source>
        <dbReference type="PROSITE" id="PS50968"/>
    </source>
</evidence>
<dbReference type="InterPro" id="IPR003379">
    <property type="entry name" value="Carboxylase_cons_dom"/>
</dbReference>
<dbReference type="PANTHER" id="PTHR43778">
    <property type="entry name" value="PYRUVATE CARBOXYLASE"/>
    <property type="match status" value="1"/>
</dbReference>
<name>Q3ASA1_CHLCH</name>
<dbReference type="InterPro" id="IPR011053">
    <property type="entry name" value="Single_hybrid_motif"/>
</dbReference>
<dbReference type="AlphaFoldDB" id="Q3ASA1"/>
<dbReference type="eggNOG" id="COG5016">
    <property type="taxonomic scope" value="Bacteria"/>
</dbReference>
<dbReference type="CDD" id="cd07937">
    <property type="entry name" value="DRE_TIM_PC_TC_5S"/>
    <property type="match status" value="1"/>
</dbReference>
<dbReference type="CDD" id="cd06850">
    <property type="entry name" value="biotinyl_domain"/>
    <property type="match status" value="1"/>
</dbReference>
<dbReference type="Gene3D" id="3.20.20.70">
    <property type="entry name" value="Aldolase class I"/>
    <property type="match status" value="1"/>
</dbReference>
<dbReference type="eggNOG" id="COG0511">
    <property type="taxonomic scope" value="Bacteria"/>
</dbReference>
<dbReference type="KEGG" id="cch:Cag_0859"/>
<dbReference type="Pfam" id="PF00682">
    <property type="entry name" value="HMGL-like"/>
    <property type="match status" value="1"/>
</dbReference>
<feature type="domain" description="Pyruvate carboxyltransferase" evidence="3">
    <location>
        <begin position="4"/>
        <end position="276"/>
    </location>
</feature>
<dbReference type="InterPro" id="IPR055268">
    <property type="entry name" value="PCB-like"/>
</dbReference>
<dbReference type="Pfam" id="PF00364">
    <property type="entry name" value="Biotin_lipoyl"/>
    <property type="match status" value="1"/>
</dbReference>
<keyword evidence="1" id="KW-0092">Biotin</keyword>
<dbReference type="SUPFAM" id="SSF51230">
    <property type="entry name" value="Single hybrid motif"/>
    <property type="match status" value="1"/>
</dbReference>
<dbReference type="PROSITE" id="PS50991">
    <property type="entry name" value="PYR_CT"/>
    <property type="match status" value="1"/>
</dbReference>
<dbReference type="Gene3D" id="2.40.50.100">
    <property type="match status" value="1"/>
</dbReference>
<dbReference type="InterPro" id="IPR000089">
    <property type="entry name" value="Biotin_lipoyl"/>
</dbReference>
<dbReference type="FunFam" id="2.40.50.100:FF:000003">
    <property type="entry name" value="Acetyl-CoA carboxylase biotin carboxyl carrier protein"/>
    <property type="match status" value="1"/>
</dbReference>
<dbReference type="EMBL" id="CP000108">
    <property type="protein sequence ID" value="ABB28124.1"/>
    <property type="molecule type" value="Genomic_DNA"/>
</dbReference>